<accession>A0AAV7PGX6</accession>
<dbReference type="Proteomes" id="UP001066276">
    <property type="component" value="Chromosome 7"/>
</dbReference>
<proteinExistence type="predicted"/>
<reference evidence="1" key="1">
    <citation type="journal article" date="2022" name="bioRxiv">
        <title>Sequencing and chromosome-scale assembly of the giantPleurodeles waltlgenome.</title>
        <authorList>
            <person name="Brown T."/>
            <person name="Elewa A."/>
            <person name="Iarovenko S."/>
            <person name="Subramanian E."/>
            <person name="Araus A.J."/>
            <person name="Petzold A."/>
            <person name="Susuki M."/>
            <person name="Suzuki K.-i.T."/>
            <person name="Hayashi T."/>
            <person name="Toyoda A."/>
            <person name="Oliveira C."/>
            <person name="Osipova E."/>
            <person name="Leigh N.D."/>
            <person name="Simon A."/>
            <person name="Yun M.H."/>
        </authorList>
    </citation>
    <scope>NUCLEOTIDE SEQUENCE</scope>
    <source>
        <strain evidence="1">20211129_DDA</strain>
        <tissue evidence="1">Liver</tissue>
    </source>
</reference>
<gene>
    <name evidence="1" type="ORF">NDU88_004255</name>
</gene>
<evidence type="ECO:0000313" key="2">
    <source>
        <dbReference type="Proteomes" id="UP001066276"/>
    </source>
</evidence>
<dbReference type="AlphaFoldDB" id="A0AAV7PGX6"/>
<keyword evidence="2" id="KW-1185">Reference proteome</keyword>
<evidence type="ECO:0000313" key="1">
    <source>
        <dbReference type="EMBL" id="KAJ1125838.1"/>
    </source>
</evidence>
<organism evidence="1 2">
    <name type="scientific">Pleurodeles waltl</name>
    <name type="common">Iberian ribbed newt</name>
    <dbReference type="NCBI Taxonomy" id="8319"/>
    <lineage>
        <taxon>Eukaryota</taxon>
        <taxon>Metazoa</taxon>
        <taxon>Chordata</taxon>
        <taxon>Craniata</taxon>
        <taxon>Vertebrata</taxon>
        <taxon>Euteleostomi</taxon>
        <taxon>Amphibia</taxon>
        <taxon>Batrachia</taxon>
        <taxon>Caudata</taxon>
        <taxon>Salamandroidea</taxon>
        <taxon>Salamandridae</taxon>
        <taxon>Pleurodelinae</taxon>
        <taxon>Pleurodeles</taxon>
    </lineage>
</organism>
<name>A0AAV7PGX6_PLEWA</name>
<protein>
    <submittedName>
        <fullName evidence="1">Uncharacterized protein</fullName>
    </submittedName>
</protein>
<sequence length="155" mass="18073">MRGVIVSNGETFTLTTTLYRFKMTVWRLLTYGSGRHLIAHLYKAMRLDAKGEPTQTHAAWDVDYAPICNTVWDRICELTRTVAGTARFRLIDYNFLQRIYVTPKDIHHMAPTRFDTCPRCNTEGRTFYTGRGTIEQYITSGNKSWTRWYVPHICP</sequence>
<dbReference type="EMBL" id="JANPWB010000011">
    <property type="protein sequence ID" value="KAJ1125838.1"/>
    <property type="molecule type" value="Genomic_DNA"/>
</dbReference>
<comment type="caution">
    <text evidence="1">The sequence shown here is derived from an EMBL/GenBank/DDBJ whole genome shotgun (WGS) entry which is preliminary data.</text>
</comment>